<gene>
    <name evidence="2" type="ORF">FXF69_15610</name>
</gene>
<proteinExistence type="predicted"/>
<comment type="caution">
    <text evidence="2">The sequence shown here is derived from an EMBL/GenBank/DDBJ whole genome shotgun (WGS) entry which is preliminary data.</text>
</comment>
<feature type="compositionally biased region" description="Basic residues" evidence="1">
    <location>
        <begin position="127"/>
        <end position="140"/>
    </location>
</feature>
<dbReference type="PANTHER" id="PTHR20883">
    <property type="entry name" value="PHYTANOYL-COA DIOXYGENASE DOMAIN CONTAINING 1"/>
    <property type="match status" value="1"/>
</dbReference>
<dbReference type="Proteomes" id="UP000323380">
    <property type="component" value="Unassembled WGS sequence"/>
</dbReference>
<feature type="compositionally biased region" description="Basic residues" evidence="1">
    <location>
        <begin position="32"/>
        <end position="75"/>
    </location>
</feature>
<evidence type="ECO:0008006" key="4">
    <source>
        <dbReference type="Google" id="ProtNLM"/>
    </source>
</evidence>
<feature type="region of interest" description="Disordered" evidence="1">
    <location>
        <begin position="1"/>
        <end position="142"/>
    </location>
</feature>
<protein>
    <recommendedName>
        <fullName evidence="4">Phytanoyl-CoA dioxygenase family protein</fullName>
    </recommendedName>
</protein>
<dbReference type="AlphaFoldDB" id="A0A5D0NPV3"/>
<feature type="compositionally biased region" description="Basic residues" evidence="1">
    <location>
        <begin position="1"/>
        <end position="18"/>
    </location>
</feature>
<name>A0A5D0NPV3_9ACTN</name>
<dbReference type="EMBL" id="VSFG01000002">
    <property type="protein sequence ID" value="TYB46640.1"/>
    <property type="molecule type" value="Genomic_DNA"/>
</dbReference>
<keyword evidence="3" id="KW-1185">Reference proteome</keyword>
<sequence length="412" mass="46331">MRRRREIHGPGPHHRPRPHAVPPVRDRLVLRGQRRRRRGHPVHTPRRRPRRPVHRHLGLRRRDRRRSELRRRRPPAVRQPERRPGAAGAGTDRLAGVPPPVLPARRAPRGDPRRRPAAAAPDVPPRPRPRGGGRMRRSGAARHLNTEFVINDQAAGYPRRTVETTATPEELDELVGSGYLLLRGVLDRETAGVLAEAVLRLAEAEADRPEAESLPGDSIYIRSLLDKDPVFHPLLRFEPPLSIARTLLGPQVWIDLEARLNHAGRPGVSVPWHAHLPVIPDPVPALFSYPHQIHCLLYLDRITEREGALCLIPGSHSRGDLRIPLGDQSDRPGQVEIYFEPGDAVLIHANLWHRTVPSRADAGYRRLLLLGFVPSWVRSDVGRGVAAERPLTAELARGGDAETRELLGEFQW</sequence>
<accession>A0A5D0NPV3</accession>
<dbReference type="InterPro" id="IPR008775">
    <property type="entry name" value="Phytyl_CoA_dOase-like"/>
</dbReference>
<evidence type="ECO:0000256" key="1">
    <source>
        <dbReference type="SAM" id="MobiDB-lite"/>
    </source>
</evidence>
<dbReference type="GO" id="GO:0016706">
    <property type="term" value="F:2-oxoglutarate-dependent dioxygenase activity"/>
    <property type="evidence" value="ECO:0007669"/>
    <property type="project" value="UniProtKB-ARBA"/>
</dbReference>
<organism evidence="2 3">
    <name type="scientific">Actinomadura chibensis</name>
    <dbReference type="NCBI Taxonomy" id="392828"/>
    <lineage>
        <taxon>Bacteria</taxon>
        <taxon>Bacillati</taxon>
        <taxon>Actinomycetota</taxon>
        <taxon>Actinomycetes</taxon>
        <taxon>Streptosporangiales</taxon>
        <taxon>Thermomonosporaceae</taxon>
        <taxon>Actinomadura</taxon>
    </lineage>
</organism>
<dbReference type="PANTHER" id="PTHR20883:SF48">
    <property type="entry name" value="ECTOINE DIOXYGENASE"/>
    <property type="match status" value="1"/>
</dbReference>
<dbReference type="GO" id="GO:0005506">
    <property type="term" value="F:iron ion binding"/>
    <property type="evidence" value="ECO:0007669"/>
    <property type="project" value="UniProtKB-ARBA"/>
</dbReference>
<dbReference type="Pfam" id="PF05721">
    <property type="entry name" value="PhyH"/>
    <property type="match status" value="1"/>
</dbReference>
<dbReference type="STRING" id="1220554.GCA_001552135_02990"/>
<evidence type="ECO:0000313" key="2">
    <source>
        <dbReference type="EMBL" id="TYB46640.1"/>
    </source>
</evidence>
<dbReference type="SUPFAM" id="SSF51197">
    <property type="entry name" value="Clavaminate synthase-like"/>
    <property type="match status" value="1"/>
</dbReference>
<dbReference type="Gene3D" id="2.60.120.620">
    <property type="entry name" value="q2cbj1_9rhob like domain"/>
    <property type="match status" value="1"/>
</dbReference>
<evidence type="ECO:0000313" key="3">
    <source>
        <dbReference type="Proteomes" id="UP000323380"/>
    </source>
</evidence>
<reference evidence="2 3" key="1">
    <citation type="submission" date="2019-08" db="EMBL/GenBank/DDBJ databases">
        <title>Actinomadura sp. nov. CYP1-5 isolated from mountain soil.</title>
        <authorList>
            <person name="Songsumanus A."/>
            <person name="Kuncharoen N."/>
            <person name="Kudo T."/>
            <person name="Yuki M."/>
            <person name="Igarashi Y."/>
            <person name="Tanasupawat S."/>
        </authorList>
    </citation>
    <scope>NUCLEOTIDE SEQUENCE [LARGE SCALE GENOMIC DNA]</scope>
    <source>
        <strain evidence="2 3">JCM 14158</strain>
    </source>
</reference>